<keyword evidence="3" id="KW-1185">Reference proteome</keyword>
<organism evidence="2 3">
    <name type="scientific">Massariosphaeria phaeospora</name>
    <dbReference type="NCBI Taxonomy" id="100035"/>
    <lineage>
        <taxon>Eukaryota</taxon>
        <taxon>Fungi</taxon>
        <taxon>Dikarya</taxon>
        <taxon>Ascomycota</taxon>
        <taxon>Pezizomycotina</taxon>
        <taxon>Dothideomycetes</taxon>
        <taxon>Pleosporomycetidae</taxon>
        <taxon>Pleosporales</taxon>
        <taxon>Pleosporales incertae sedis</taxon>
        <taxon>Massariosphaeria</taxon>
    </lineage>
</organism>
<proteinExistence type="predicted"/>
<sequence>MSRRTAISTHSFSIPYPVPAAYYSLSMRRSIQATRYLPSQSRNQEEKTWATPTYPEQAPSRDRQRRNTKKFWDERCARDASRRREDRRHSWPRYRTRAPTEPALPDFLGPRPPDFLTRTWAGVKKKGVQTWDFVSRNKKRLAAGVVLAVLRLPLPV</sequence>
<evidence type="ECO:0000256" key="1">
    <source>
        <dbReference type="SAM" id="MobiDB-lite"/>
    </source>
</evidence>
<protein>
    <submittedName>
        <fullName evidence="2">Uncharacterized protein</fullName>
    </submittedName>
</protein>
<feature type="compositionally biased region" description="Basic and acidic residues" evidence="1">
    <location>
        <begin position="70"/>
        <end position="89"/>
    </location>
</feature>
<comment type="caution">
    <text evidence="2">The sequence shown here is derived from an EMBL/GenBank/DDBJ whole genome shotgun (WGS) entry which is preliminary data.</text>
</comment>
<dbReference type="Proteomes" id="UP000481861">
    <property type="component" value="Unassembled WGS sequence"/>
</dbReference>
<dbReference type="AlphaFoldDB" id="A0A7C8MKF4"/>
<reference evidence="2 3" key="1">
    <citation type="submission" date="2020-01" db="EMBL/GenBank/DDBJ databases">
        <authorList>
            <consortium name="DOE Joint Genome Institute"/>
            <person name="Haridas S."/>
            <person name="Albert R."/>
            <person name="Binder M."/>
            <person name="Bloem J."/>
            <person name="Labutti K."/>
            <person name="Salamov A."/>
            <person name="Andreopoulos B."/>
            <person name="Baker S.E."/>
            <person name="Barry K."/>
            <person name="Bills G."/>
            <person name="Bluhm B.H."/>
            <person name="Cannon C."/>
            <person name="Castanera R."/>
            <person name="Culley D.E."/>
            <person name="Daum C."/>
            <person name="Ezra D."/>
            <person name="Gonzalez J.B."/>
            <person name="Henrissat B."/>
            <person name="Kuo A."/>
            <person name="Liang C."/>
            <person name="Lipzen A."/>
            <person name="Lutzoni F."/>
            <person name="Magnuson J."/>
            <person name="Mondo S."/>
            <person name="Nolan M."/>
            <person name="Ohm R."/>
            <person name="Pangilinan J."/>
            <person name="Park H.-J.H."/>
            <person name="Ramirez L."/>
            <person name="Alfaro M."/>
            <person name="Sun H."/>
            <person name="Tritt A."/>
            <person name="Yoshinaga Y."/>
            <person name="Zwiers L.-H.L."/>
            <person name="Turgeon B.G."/>
            <person name="Goodwin S.B."/>
            <person name="Spatafora J.W."/>
            <person name="Crous P.W."/>
            <person name="Grigoriev I.V."/>
        </authorList>
    </citation>
    <scope>NUCLEOTIDE SEQUENCE [LARGE SCALE GENOMIC DNA]</scope>
    <source>
        <strain evidence="2 3">CBS 611.86</strain>
    </source>
</reference>
<gene>
    <name evidence="2" type="ORF">BDV95DRAFT_590234</name>
</gene>
<dbReference type="EMBL" id="JAADJZ010000002">
    <property type="protein sequence ID" value="KAF2877703.1"/>
    <property type="molecule type" value="Genomic_DNA"/>
</dbReference>
<name>A0A7C8MKF4_9PLEO</name>
<evidence type="ECO:0000313" key="3">
    <source>
        <dbReference type="Proteomes" id="UP000481861"/>
    </source>
</evidence>
<accession>A0A7C8MKF4</accession>
<feature type="region of interest" description="Disordered" evidence="1">
    <location>
        <begin position="36"/>
        <end position="94"/>
    </location>
</feature>
<evidence type="ECO:0000313" key="2">
    <source>
        <dbReference type="EMBL" id="KAF2877703.1"/>
    </source>
</evidence>